<comment type="caution">
    <text evidence="2">The sequence shown here is derived from an EMBL/GenBank/DDBJ whole genome shotgun (WGS) entry which is preliminary data.</text>
</comment>
<dbReference type="Pfam" id="PF08708">
    <property type="entry name" value="PriCT_1"/>
    <property type="match status" value="1"/>
</dbReference>
<reference evidence="2" key="2">
    <citation type="submission" date="2019-01" db="EMBL/GenBank/DDBJ databases">
        <authorList>
            <consortium name="NCBI Pathogen Detection Project"/>
        </authorList>
    </citation>
    <scope>NUCLEOTIDE SEQUENCE</scope>
    <source>
        <strain evidence="2">Sam_c892a98b-ce4f-4c9f-92e4-1fc103cff993</strain>
    </source>
</reference>
<proteinExistence type="predicted"/>
<evidence type="ECO:0000313" key="2">
    <source>
        <dbReference type="EMBL" id="HAE0222332.1"/>
    </source>
</evidence>
<dbReference type="AlphaFoldDB" id="A0A724I5X6"/>
<sequence length="296" mass="33746">MNNAVLELFNDRLPHKPYFSDDLHFGVRIAGKERAILAKYIQFNQPHAMFWLGFDVDRAGAAIDWSDRNAPAPTLTITNPENGHAHLLYALETSIRTAPDGKMKPLRYAAAVENALRKKLEADAGYSGLICKNPNHGHWKIAVWQPELYTLDWLADFLDLSAANDKEIVADYGLGRNCTLFDKTRKWAYRAIRQGWPEYEQWLQACYERASAYNLQFLAPLDENEVSGIAKSIAKWTYKNFSEANFLQYVADTHSSEIQSKRGMKSRGGGRPKIVGSPWLDLGISRSKWYRDFRGL</sequence>
<dbReference type="SMART" id="SM00942">
    <property type="entry name" value="PriCT_1"/>
    <property type="match status" value="1"/>
</dbReference>
<reference evidence="2" key="1">
    <citation type="journal article" date="2018" name="Genome Biol.">
        <title>SKESA: strategic k-mer extension for scrupulous assemblies.</title>
        <authorList>
            <person name="Souvorov A."/>
            <person name="Agarwala R."/>
            <person name="Lipman D.J."/>
        </authorList>
    </citation>
    <scope>NUCLEOTIDE SEQUENCE</scope>
    <source>
        <strain evidence="2">Sam_c892a98b-ce4f-4c9f-92e4-1fc103cff993</strain>
    </source>
</reference>
<name>A0A724I5X6_SALET</name>
<dbReference type="InterPro" id="IPR004322">
    <property type="entry name" value="Plasmid_replicase_bac"/>
</dbReference>
<dbReference type="EMBL" id="DAAQON010000025">
    <property type="protein sequence ID" value="HAE0222332.1"/>
    <property type="molecule type" value="Genomic_DNA"/>
</dbReference>
<protein>
    <submittedName>
        <fullName evidence="2">Replicase</fullName>
    </submittedName>
</protein>
<gene>
    <name evidence="2" type="ORF">G2284_24795</name>
</gene>
<feature type="domain" description="Primase C-terminal 1" evidence="1">
    <location>
        <begin position="166"/>
        <end position="239"/>
    </location>
</feature>
<dbReference type="InterPro" id="IPR014820">
    <property type="entry name" value="PriCT_1"/>
</dbReference>
<dbReference type="Gene3D" id="1.10.340.50">
    <property type="match status" value="1"/>
</dbReference>
<accession>A0A724I5X6</accession>
<dbReference type="Pfam" id="PF03090">
    <property type="entry name" value="Replicase"/>
    <property type="match status" value="1"/>
</dbReference>
<evidence type="ECO:0000259" key="1">
    <source>
        <dbReference type="SMART" id="SM00942"/>
    </source>
</evidence>
<organism evidence="2">
    <name type="scientific">Salmonella enterica subsp. enterica serovar Corvallis</name>
    <dbReference type="NCBI Taxonomy" id="593905"/>
    <lineage>
        <taxon>Bacteria</taxon>
        <taxon>Pseudomonadati</taxon>
        <taxon>Pseudomonadota</taxon>
        <taxon>Gammaproteobacteria</taxon>
        <taxon>Enterobacterales</taxon>
        <taxon>Enterobacteriaceae</taxon>
        <taxon>Salmonella</taxon>
    </lineage>
</organism>